<dbReference type="PANTHER" id="PTHR43840">
    <property type="entry name" value="MITOCHONDRIAL METAL TRANSPORTER 1-RELATED"/>
    <property type="match status" value="1"/>
</dbReference>
<reference evidence="4" key="1">
    <citation type="submission" date="2025-08" db="UniProtKB">
        <authorList>
            <consortium name="RefSeq"/>
        </authorList>
    </citation>
    <scope>IDENTIFICATION</scope>
</reference>
<evidence type="ECO:0000256" key="1">
    <source>
        <dbReference type="ARBA" id="ARBA00022448"/>
    </source>
</evidence>
<dbReference type="PANTHER" id="PTHR43840:SF13">
    <property type="entry name" value="CATION EFFLUX PROTEIN CYTOPLASMIC DOMAIN-CONTAINING PROTEIN"/>
    <property type="match status" value="1"/>
</dbReference>
<organism evidence="3 4">
    <name type="scientific">Populus euphratica</name>
    <name type="common">Euphrates poplar</name>
    <dbReference type="NCBI Taxonomy" id="75702"/>
    <lineage>
        <taxon>Eukaryota</taxon>
        <taxon>Viridiplantae</taxon>
        <taxon>Streptophyta</taxon>
        <taxon>Embryophyta</taxon>
        <taxon>Tracheophyta</taxon>
        <taxon>Spermatophyta</taxon>
        <taxon>Magnoliopsida</taxon>
        <taxon>eudicotyledons</taxon>
        <taxon>Gunneridae</taxon>
        <taxon>Pentapetalae</taxon>
        <taxon>rosids</taxon>
        <taxon>fabids</taxon>
        <taxon>Malpighiales</taxon>
        <taxon>Salicaceae</taxon>
        <taxon>Saliceae</taxon>
        <taxon>Populus</taxon>
    </lineage>
</organism>
<feature type="domain" description="Cation efflux protein cytoplasmic" evidence="2">
    <location>
        <begin position="74"/>
        <end position="147"/>
    </location>
</feature>
<gene>
    <name evidence="4" type="primary">LOC105135018</name>
</gene>
<accession>A0AAJ6UYI4</accession>
<name>A0AAJ6UYI4_POPEU</name>
<dbReference type="GO" id="GO:0016020">
    <property type="term" value="C:membrane"/>
    <property type="evidence" value="ECO:0007669"/>
    <property type="project" value="TreeGrafter"/>
</dbReference>
<dbReference type="GO" id="GO:0005384">
    <property type="term" value="F:manganese ion transmembrane transporter activity"/>
    <property type="evidence" value="ECO:0007669"/>
    <property type="project" value="TreeGrafter"/>
</dbReference>
<dbReference type="AlphaFoldDB" id="A0AAJ6UYI4"/>
<proteinExistence type="predicted"/>
<dbReference type="GeneID" id="105135018"/>
<dbReference type="Pfam" id="PF16916">
    <property type="entry name" value="ZT_dimer"/>
    <property type="match status" value="1"/>
</dbReference>
<dbReference type="Gene3D" id="3.30.70.1350">
    <property type="entry name" value="Cation efflux protein, cytoplasmic domain"/>
    <property type="match status" value="1"/>
</dbReference>
<dbReference type="InterPro" id="IPR050291">
    <property type="entry name" value="CDF_Transporter"/>
</dbReference>
<dbReference type="Proteomes" id="UP000694918">
    <property type="component" value="Unplaced"/>
</dbReference>
<dbReference type="KEGG" id="peu:105135018"/>
<keyword evidence="1" id="KW-0813">Transport</keyword>
<dbReference type="InterPro" id="IPR036837">
    <property type="entry name" value="Cation_efflux_CTD_sf"/>
</dbReference>
<evidence type="ECO:0000259" key="2">
    <source>
        <dbReference type="Pfam" id="PF16916"/>
    </source>
</evidence>
<dbReference type="SUPFAM" id="SSF160240">
    <property type="entry name" value="Cation efflux protein cytoplasmic domain-like"/>
    <property type="match status" value="1"/>
</dbReference>
<evidence type="ECO:0000313" key="3">
    <source>
        <dbReference type="Proteomes" id="UP000694918"/>
    </source>
</evidence>
<evidence type="ECO:0000313" key="4">
    <source>
        <dbReference type="RefSeq" id="XP_011037990.1"/>
    </source>
</evidence>
<dbReference type="RefSeq" id="XP_011037990.1">
    <property type="nucleotide sequence ID" value="XM_011039688.1"/>
</dbReference>
<dbReference type="InterPro" id="IPR027470">
    <property type="entry name" value="Cation_efflux_CTD"/>
</dbReference>
<keyword evidence="3" id="KW-1185">Reference proteome</keyword>
<protein>
    <submittedName>
        <fullName evidence="4">Metal tolerance protein 4-like</fullName>
    </submittedName>
</protein>
<sequence>MALHDSGNCYCGETSTSDLLQKLRKQYCPCLCEGLVAAVLGDKYYWWIDPAGAILLAIYTITNAVSLVGKSASTEILQKLTYLVTRHPQVERVGAFRACSFGVFYFVEVDIELPEELPLKEAHTIGETLQSKIKKLPEVERAFVHLDDGCEHKLERSVLNRLPNR</sequence>